<reference evidence="7 8" key="1">
    <citation type="submission" date="2019-02" db="EMBL/GenBank/DDBJ databases">
        <title>Deep-cultivation of Planctomycetes and their phenomic and genomic characterization uncovers novel biology.</title>
        <authorList>
            <person name="Wiegand S."/>
            <person name="Jogler M."/>
            <person name="Boedeker C."/>
            <person name="Pinto D."/>
            <person name="Vollmers J."/>
            <person name="Rivas-Marin E."/>
            <person name="Kohn T."/>
            <person name="Peeters S.H."/>
            <person name="Heuer A."/>
            <person name="Rast P."/>
            <person name="Oberbeckmann S."/>
            <person name="Bunk B."/>
            <person name="Jeske O."/>
            <person name="Meyerdierks A."/>
            <person name="Storesund J.E."/>
            <person name="Kallscheuer N."/>
            <person name="Luecker S."/>
            <person name="Lage O.M."/>
            <person name="Pohl T."/>
            <person name="Merkel B.J."/>
            <person name="Hornburger P."/>
            <person name="Mueller R.-W."/>
            <person name="Bruemmer F."/>
            <person name="Labrenz M."/>
            <person name="Spormann A.M."/>
            <person name="Op den Camp H."/>
            <person name="Overmann J."/>
            <person name="Amann R."/>
            <person name="Jetten M.S.M."/>
            <person name="Mascher T."/>
            <person name="Medema M.H."/>
            <person name="Devos D.P."/>
            <person name="Kaster A.-K."/>
            <person name="Ovreas L."/>
            <person name="Rohde M."/>
            <person name="Galperin M.Y."/>
            <person name="Jogler C."/>
        </authorList>
    </citation>
    <scope>NUCLEOTIDE SEQUENCE [LARGE SCALE GENOMIC DNA]</scope>
    <source>
        <strain evidence="7 8">Mal52</strain>
    </source>
</reference>
<dbReference type="GO" id="GO:0046872">
    <property type="term" value="F:metal ion binding"/>
    <property type="evidence" value="ECO:0007669"/>
    <property type="project" value="UniProtKB-KW"/>
</dbReference>
<proteinExistence type="inferred from homology"/>
<dbReference type="CDD" id="cd16151">
    <property type="entry name" value="sulfatase_like"/>
    <property type="match status" value="1"/>
</dbReference>
<keyword evidence="8" id="KW-1185">Reference proteome</keyword>
<dbReference type="Gene3D" id="3.40.720.10">
    <property type="entry name" value="Alkaline Phosphatase, subunit A"/>
    <property type="match status" value="1"/>
</dbReference>
<dbReference type="InterPro" id="IPR050738">
    <property type="entry name" value="Sulfatase"/>
</dbReference>
<dbReference type="SUPFAM" id="SSF53649">
    <property type="entry name" value="Alkaline phosphatase-like"/>
    <property type="match status" value="1"/>
</dbReference>
<dbReference type="PROSITE" id="PS00523">
    <property type="entry name" value="SULFATASE_1"/>
    <property type="match status" value="1"/>
</dbReference>
<feature type="domain" description="Sulfatase N-terminal" evidence="6">
    <location>
        <begin position="30"/>
        <end position="332"/>
    </location>
</feature>
<dbReference type="Pfam" id="PF00884">
    <property type="entry name" value="Sulfatase"/>
    <property type="match status" value="1"/>
</dbReference>
<evidence type="ECO:0000256" key="2">
    <source>
        <dbReference type="ARBA" id="ARBA00022723"/>
    </source>
</evidence>
<keyword evidence="5" id="KW-0732">Signal</keyword>
<gene>
    <name evidence="7" type="ORF">Mal52_15740</name>
</gene>
<comment type="similarity">
    <text evidence="1">Belongs to the sulfatase family.</text>
</comment>
<dbReference type="GO" id="GO:0004065">
    <property type="term" value="F:arylsulfatase activity"/>
    <property type="evidence" value="ECO:0007669"/>
    <property type="project" value="UniProtKB-EC"/>
</dbReference>
<dbReference type="KEGG" id="sdyn:Mal52_15740"/>
<feature type="chain" id="PRO_5021962280" evidence="5">
    <location>
        <begin position="23"/>
        <end position="436"/>
    </location>
</feature>
<dbReference type="AlphaFoldDB" id="A0A517ZKS7"/>
<evidence type="ECO:0000256" key="3">
    <source>
        <dbReference type="ARBA" id="ARBA00022801"/>
    </source>
</evidence>
<dbReference type="InterPro" id="IPR017850">
    <property type="entry name" value="Alkaline_phosphatase_core_sf"/>
</dbReference>
<keyword evidence="4" id="KW-0106">Calcium</keyword>
<dbReference type="InterPro" id="IPR000917">
    <property type="entry name" value="Sulfatase_N"/>
</dbReference>
<keyword evidence="2" id="KW-0479">Metal-binding</keyword>
<evidence type="ECO:0000256" key="1">
    <source>
        <dbReference type="ARBA" id="ARBA00008779"/>
    </source>
</evidence>
<feature type="signal peptide" evidence="5">
    <location>
        <begin position="1"/>
        <end position="22"/>
    </location>
</feature>
<dbReference type="EMBL" id="CP036276">
    <property type="protein sequence ID" value="QDU43102.1"/>
    <property type="molecule type" value="Genomic_DNA"/>
</dbReference>
<name>A0A517ZKS7_9PLAN</name>
<accession>A0A517ZKS7</accession>
<protein>
    <submittedName>
        <fullName evidence="7">Arylsulfatase</fullName>
        <ecNumber evidence="7">3.1.6.1</ecNumber>
    </submittedName>
</protein>
<evidence type="ECO:0000256" key="5">
    <source>
        <dbReference type="SAM" id="SignalP"/>
    </source>
</evidence>
<dbReference type="PANTHER" id="PTHR42693:SF53">
    <property type="entry name" value="ENDO-4-O-SULFATASE"/>
    <property type="match status" value="1"/>
</dbReference>
<evidence type="ECO:0000313" key="7">
    <source>
        <dbReference type="EMBL" id="QDU43102.1"/>
    </source>
</evidence>
<dbReference type="InterPro" id="IPR024607">
    <property type="entry name" value="Sulfatase_CS"/>
</dbReference>
<evidence type="ECO:0000259" key="6">
    <source>
        <dbReference type="Pfam" id="PF00884"/>
    </source>
</evidence>
<evidence type="ECO:0000313" key="8">
    <source>
        <dbReference type="Proteomes" id="UP000319383"/>
    </source>
</evidence>
<dbReference type="PANTHER" id="PTHR42693">
    <property type="entry name" value="ARYLSULFATASE FAMILY MEMBER"/>
    <property type="match status" value="1"/>
</dbReference>
<dbReference type="Proteomes" id="UP000319383">
    <property type="component" value="Chromosome"/>
</dbReference>
<organism evidence="7 8">
    <name type="scientific">Symmachiella dynata</name>
    <dbReference type="NCBI Taxonomy" id="2527995"/>
    <lineage>
        <taxon>Bacteria</taxon>
        <taxon>Pseudomonadati</taxon>
        <taxon>Planctomycetota</taxon>
        <taxon>Planctomycetia</taxon>
        <taxon>Planctomycetales</taxon>
        <taxon>Planctomycetaceae</taxon>
        <taxon>Symmachiella</taxon>
    </lineage>
</organism>
<keyword evidence="3 7" id="KW-0378">Hydrolase</keyword>
<dbReference type="EC" id="3.1.6.1" evidence="7"/>
<evidence type="ECO:0000256" key="4">
    <source>
        <dbReference type="ARBA" id="ARBA00022837"/>
    </source>
</evidence>
<sequence precursor="true">MRIAPSMACLIVATILASVAGAAEQTPRTNVILIMADDIGYECFGCYGSRQYSTPNIDAMAAEGMRFTHCYSQPLCTPSRVKLMTGLSNARNYSAFSVLNKSQKTIGDYFGDAGFRTAVAGKWQLYGAEHYKPRFRGKGTLPGDAGFENFCLWQVDRLGERHKAPLLQIDGKNRQFDKSHYGPEVACDYLIDFMKRSKDEPFLVYYPMILVHNPFVPTPDSQSANKKQKQRNFEDMVAYMDKLVGRIVTTTEELGIAERTLILFVGDNGTNKKITSQLNGREIQGGKGLMTDAGTRVALVALQPGTVPAGRVCEDLVDFSDMLPTTLQAAGAPVPDGLDGRSFWPQLQGQTGTPREWIYCYYCSRPERTKPSRFVRDQRWKLYGDGRFYDVANDVLEKSPLQQVEAGSAAAVAKQKLAAALQSMPSEGQSLLQFDR</sequence>
<dbReference type="RefSeq" id="WP_197534731.1">
    <property type="nucleotide sequence ID" value="NZ_CP036276.1"/>
</dbReference>